<gene>
    <name evidence="2" type="ORF">RND81_09G040800</name>
</gene>
<name>A0AAW1IHR8_SAPOF</name>
<dbReference type="PANTHER" id="PTHR33127">
    <property type="entry name" value="TRANSMEMBRANE PROTEIN"/>
    <property type="match status" value="1"/>
</dbReference>
<sequence>MEGIQDDKYSVPPLAESPWLITTHSHQRLNKLEKQTFRTNAKTYVRTIPELHRNIILGGHQGWLILRDRVNFTFYSVWNPVTSQLIRLPELVSPELEDDDDELILPSTCVFTSSPSNPEACVLVLYFNGGLMFSCRPTMSRNCNWVKQTLELYGERADIRGAAVIEGVIYANAYMLKADRHGRYNHIVRMDVVPQNCSGDSDYSITLEPMTLEFPYLKINFPDHRFRKYIVECCGVLYYMYIWIWVDVLDDDPKYMDIVKVMVWKLDFSKMEWIKIESLKNRALLVDTRSCTWCPAPAPSIDENCIYIFEKSRLYSYNLQDDSYTILYYPSFSPDPTFVQFYDPPVWFMPSTRQRLSLELDQHSRINEKTEVFQECVDDIHESSAGTLLVNLPTETLQLISRCMNLLDCMNLGATCKTLYGANLIAEWRANCSYPLFMVRKDNNGTYELLDPFENISHPVSAFDDSPTNLSTFECCQDGWLVLRSNKDYLRFLNPFTRKKIDDCPPCLIPCAGSGFSGCPTSSDFEIVGIFGYKKVHIARFEASESEWTWHEMEFNPDTDIPFYPNHRSSPRYHKNAFYFIGMYGCLGVYKFNQGKFTWHVYESPLSDDDASCIDSCYLVELDGELASVFIGDMGSWVRVFKFDTLDKCWLELDTLGDYVMFVSRASCFSVKSKKSEMKNRIYLSRRKDNEIVFYSLDTRMYHTASNTKCMYNFYGMKAQSSCCWVY</sequence>
<evidence type="ECO:0000313" key="2">
    <source>
        <dbReference type="EMBL" id="KAK9689174.1"/>
    </source>
</evidence>
<protein>
    <recommendedName>
        <fullName evidence="1">KIB1-4 beta-propeller domain-containing protein</fullName>
    </recommendedName>
</protein>
<comment type="caution">
    <text evidence="2">The sequence shown here is derived from an EMBL/GenBank/DDBJ whole genome shotgun (WGS) entry which is preliminary data.</text>
</comment>
<reference evidence="2" key="1">
    <citation type="submission" date="2024-03" db="EMBL/GenBank/DDBJ databases">
        <title>WGS assembly of Saponaria officinalis var. Norfolk2.</title>
        <authorList>
            <person name="Jenkins J."/>
            <person name="Shu S."/>
            <person name="Grimwood J."/>
            <person name="Barry K."/>
            <person name="Goodstein D."/>
            <person name="Schmutz J."/>
            <person name="Leebens-Mack J."/>
            <person name="Osbourn A."/>
        </authorList>
    </citation>
    <scope>NUCLEOTIDE SEQUENCE [LARGE SCALE GENOMIC DNA]</scope>
    <source>
        <strain evidence="2">JIC</strain>
    </source>
</reference>
<dbReference type="InterPro" id="IPR005174">
    <property type="entry name" value="KIB1-4_b-propeller"/>
</dbReference>
<organism evidence="2 3">
    <name type="scientific">Saponaria officinalis</name>
    <name type="common">Common soapwort</name>
    <name type="synonym">Lychnis saponaria</name>
    <dbReference type="NCBI Taxonomy" id="3572"/>
    <lineage>
        <taxon>Eukaryota</taxon>
        <taxon>Viridiplantae</taxon>
        <taxon>Streptophyta</taxon>
        <taxon>Embryophyta</taxon>
        <taxon>Tracheophyta</taxon>
        <taxon>Spermatophyta</taxon>
        <taxon>Magnoliopsida</taxon>
        <taxon>eudicotyledons</taxon>
        <taxon>Gunneridae</taxon>
        <taxon>Pentapetalae</taxon>
        <taxon>Caryophyllales</taxon>
        <taxon>Caryophyllaceae</taxon>
        <taxon>Caryophylleae</taxon>
        <taxon>Saponaria</taxon>
    </lineage>
</organism>
<proteinExistence type="predicted"/>
<dbReference type="EMBL" id="JBDFQZ010000009">
    <property type="protein sequence ID" value="KAK9689174.1"/>
    <property type="molecule type" value="Genomic_DNA"/>
</dbReference>
<dbReference type="Pfam" id="PF03478">
    <property type="entry name" value="Beta-prop_KIB1-4"/>
    <property type="match status" value="2"/>
</dbReference>
<dbReference type="PANTHER" id="PTHR33127:SF69">
    <property type="entry name" value="OS09G0340800 PROTEIN"/>
    <property type="match status" value="1"/>
</dbReference>
<feature type="domain" description="KIB1-4 beta-propeller" evidence="1">
    <location>
        <begin position="471"/>
        <end position="695"/>
    </location>
</feature>
<keyword evidence="3" id="KW-1185">Reference proteome</keyword>
<evidence type="ECO:0000313" key="3">
    <source>
        <dbReference type="Proteomes" id="UP001443914"/>
    </source>
</evidence>
<feature type="domain" description="KIB1-4 beta-propeller" evidence="1">
    <location>
        <begin position="41"/>
        <end position="310"/>
    </location>
</feature>
<dbReference type="Proteomes" id="UP001443914">
    <property type="component" value="Unassembled WGS sequence"/>
</dbReference>
<dbReference type="AlphaFoldDB" id="A0AAW1IHR8"/>
<evidence type="ECO:0000259" key="1">
    <source>
        <dbReference type="Pfam" id="PF03478"/>
    </source>
</evidence>
<accession>A0AAW1IHR8</accession>